<dbReference type="Pfam" id="PF05235">
    <property type="entry name" value="CHAD"/>
    <property type="match status" value="1"/>
</dbReference>
<dbReference type="Proteomes" id="UP001500213">
    <property type="component" value="Unassembled WGS sequence"/>
</dbReference>
<sequence>MVEDWLGDAVDSLIGLGSAVRRDEPDSVHKARTVTRRLRVVLALVPGETAAEARRELKRYGAVLGAARDLEVRAELAGELLAELGDDDEGDAAHDRLIRAARDEYLHLHEAVVEYLDSRAYRRLVRLLEDVAADADDLDELAVQHEARKHARALRYLAEALGDAETAKTGSRLQDAFGERRDYELLARSLEGEGDESLAAVREAARKRSRASFDR</sequence>
<reference evidence="3" key="1">
    <citation type="journal article" date="2019" name="Int. J. Syst. Evol. Microbiol.">
        <title>The Global Catalogue of Microorganisms (GCM) 10K type strain sequencing project: providing services to taxonomists for standard genome sequencing and annotation.</title>
        <authorList>
            <consortium name="The Broad Institute Genomics Platform"/>
            <consortium name="The Broad Institute Genome Sequencing Center for Infectious Disease"/>
            <person name="Wu L."/>
            <person name="Ma J."/>
        </authorList>
    </citation>
    <scope>NUCLEOTIDE SEQUENCE [LARGE SCALE GENOMIC DNA]</scope>
    <source>
        <strain evidence="3">JCM 17593</strain>
    </source>
</reference>
<dbReference type="PROSITE" id="PS51708">
    <property type="entry name" value="CHAD"/>
    <property type="match status" value="1"/>
</dbReference>
<proteinExistence type="predicted"/>
<dbReference type="Gene3D" id="1.40.20.10">
    <property type="entry name" value="CHAD domain"/>
    <property type="match status" value="1"/>
</dbReference>
<evidence type="ECO:0000259" key="1">
    <source>
        <dbReference type="PROSITE" id="PS51708"/>
    </source>
</evidence>
<evidence type="ECO:0000313" key="3">
    <source>
        <dbReference type="Proteomes" id="UP001500213"/>
    </source>
</evidence>
<dbReference type="PANTHER" id="PTHR39339:SF1">
    <property type="entry name" value="CHAD DOMAIN-CONTAINING PROTEIN"/>
    <property type="match status" value="1"/>
</dbReference>
<organism evidence="2 3">
    <name type="scientific">Gryllotalpicola kribbensis</name>
    <dbReference type="NCBI Taxonomy" id="993084"/>
    <lineage>
        <taxon>Bacteria</taxon>
        <taxon>Bacillati</taxon>
        <taxon>Actinomycetota</taxon>
        <taxon>Actinomycetes</taxon>
        <taxon>Micrococcales</taxon>
        <taxon>Microbacteriaceae</taxon>
        <taxon>Gryllotalpicola</taxon>
    </lineage>
</organism>
<keyword evidence="3" id="KW-1185">Reference proteome</keyword>
<dbReference type="InterPro" id="IPR038186">
    <property type="entry name" value="CHAD_dom_sf"/>
</dbReference>
<dbReference type="PANTHER" id="PTHR39339">
    <property type="entry name" value="SLR1444 PROTEIN"/>
    <property type="match status" value="1"/>
</dbReference>
<gene>
    <name evidence="2" type="ORF">GCM10022288_07490</name>
</gene>
<dbReference type="EMBL" id="BAABBX010000005">
    <property type="protein sequence ID" value="GAA4185431.1"/>
    <property type="molecule type" value="Genomic_DNA"/>
</dbReference>
<dbReference type="SMART" id="SM00880">
    <property type="entry name" value="CHAD"/>
    <property type="match status" value="1"/>
</dbReference>
<dbReference type="InterPro" id="IPR007899">
    <property type="entry name" value="CHAD_dom"/>
</dbReference>
<protein>
    <recommendedName>
        <fullName evidence="1">CHAD domain-containing protein</fullName>
    </recommendedName>
</protein>
<accession>A0ABP8AKK7</accession>
<feature type="domain" description="CHAD" evidence="1">
    <location>
        <begin position="1"/>
        <end position="215"/>
    </location>
</feature>
<dbReference type="RefSeq" id="WP_344773950.1">
    <property type="nucleotide sequence ID" value="NZ_BAABBX010000005.1"/>
</dbReference>
<evidence type="ECO:0000313" key="2">
    <source>
        <dbReference type="EMBL" id="GAA4185431.1"/>
    </source>
</evidence>
<name>A0ABP8AKK7_9MICO</name>
<comment type="caution">
    <text evidence="2">The sequence shown here is derived from an EMBL/GenBank/DDBJ whole genome shotgun (WGS) entry which is preliminary data.</text>
</comment>